<protein>
    <recommendedName>
        <fullName evidence="5">Gfo/Idh/MocA family oxidoreductase</fullName>
    </recommendedName>
</protein>
<evidence type="ECO:0000259" key="2">
    <source>
        <dbReference type="Pfam" id="PF02894"/>
    </source>
</evidence>
<dbReference type="SUPFAM" id="SSF55347">
    <property type="entry name" value="Glyceraldehyde-3-phosphate dehydrogenase-like, C-terminal domain"/>
    <property type="match status" value="1"/>
</dbReference>
<accession>A0A8H5M004</accession>
<evidence type="ECO:0000259" key="1">
    <source>
        <dbReference type="Pfam" id="PF01408"/>
    </source>
</evidence>
<dbReference type="PANTHER" id="PTHR43377">
    <property type="entry name" value="BILIVERDIN REDUCTASE A"/>
    <property type="match status" value="1"/>
</dbReference>
<dbReference type="Pfam" id="PF01408">
    <property type="entry name" value="GFO_IDH_MocA"/>
    <property type="match status" value="1"/>
</dbReference>
<dbReference type="SUPFAM" id="SSF51735">
    <property type="entry name" value="NAD(P)-binding Rossmann-fold domains"/>
    <property type="match status" value="1"/>
</dbReference>
<dbReference type="Proteomes" id="UP000565441">
    <property type="component" value="Unassembled WGS sequence"/>
</dbReference>
<dbReference type="Pfam" id="PF02894">
    <property type="entry name" value="GFO_IDH_MocA_C"/>
    <property type="match status" value="1"/>
</dbReference>
<evidence type="ECO:0000313" key="3">
    <source>
        <dbReference type="EMBL" id="KAF5376265.1"/>
    </source>
</evidence>
<organism evidence="3 4">
    <name type="scientific">Tricholomella constricta</name>
    <dbReference type="NCBI Taxonomy" id="117010"/>
    <lineage>
        <taxon>Eukaryota</taxon>
        <taxon>Fungi</taxon>
        <taxon>Dikarya</taxon>
        <taxon>Basidiomycota</taxon>
        <taxon>Agaricomycotina</taxon>
        <taxon>Agaricomycetes</taxon>
        <taxon>Agaricomycetidae</taxon>
        <taxon>Agaricales</taxon>
        <taxon>Tricholomatineae</taxon>
        <taxon>Lyophyllaceae</taxon>
        <taxon>Tricholomella</taxon>
    </lineage>
</organism>
<gene>
    <name evidence="3" type="ORF">D9615_008550</name>
</gene>
<proteinExistence type="predicted"/>
<evidence type="ECO:0000313" key="4">
    <source>
        <dbReference type="Proteomes" id="UP000565441"/>
    </source>
</evidence>
<feature type="domain" description="Gfo/Idh/MocA-like oxidoreductase N-terminal" evidence="1">
    <location>
        <begin position="34"/>
        <end position="149"/>
    </location>
</feature>
<name>A0A8H5M004_9AGAR</name>
<dbReference type="EMBL" id="JAACJP010000029">
    <property type="protein sequence ID" value="KAF5376265.1"/>
    <property type="molecule type" value="Genomic_DNA"/>
</dbReference>
<dbReference type="InterPro" id="IPR051450">
    <property type="entry name" value="Gfo/Idh/MocA_Oxidoreductases"/>
</dbReference>
<sequence>MFGIVEKYVKPVQRPSPHTTTSTMPGTSETFGGRVAIVGTGSRAATFVHGIVERPASNVVAFCEPNSIRARYYNELLASLGAPTVPVYKPDEYRKMLVQERVEVVVITCIDALHDVYIIPALEAGVRVLTEKPMTTTVDKCRRILETANMSPSLSITGEVFVSGVIESKAPKKRRYNPVHELVKRTISEGKIGQVLSVHFEWLLDTLHGADYFRRWHREKGNSGGLMVHKSGHHFDLVNWWIDAEPETVAGFGKLAFYGEEAGRKHGWAKDYERARGLSQYIWRKIQR</sequence>
<dbReference type="InterPro" id="IPR004104">
    <property type="entry name" value="Gfo/Idh/MocA-like_OxRdtase_C"/>
</dbReference>
<keyword evidence="4" id="KW-1185">Reference proteome</keyword>
<dbReference type="Gene3D" id="3.30.360.10">
    <property type="entry name" value="Dihydrodipicolinate Reductase, domain 2"/>
    <property type="match status" value="1"/>
</dbReference>
<comment type="caution">
    <text evidence="3">The sequence shown here is derived from an EMBL/GenBank/DDBJ whole genome shotgun (WGS) entry which is preliminary data.</text>
</comment>
<dbReference type="GO" id="GO:0000166">
    <property type="term" value="F:nucleotide binding"/>
    <property type="evidence" value="ECO:0007669"/>
    <property type="project" value="InterPro"/>
</dbReference>
<reference evidence="3 4" key="1">
    <citation type="journal article" date="2020" name="ISME J.">
        <title>Uncovering the hidden diversity of litter-decomposition mechanisms in mushroom-forming fungi.</title>
        <authorList>
            <person name="Floudas D."/>
            <person name="Bentzer J."/>
            <person name="Ahren D."/>
            <person name="Johansson T."/>
            <person name="Persson P."/>
            <person name="Tunlid A."/>
        </authorList>
    </citation>
    <scope>NUCLEOTIDE SEQUENCE [LARGE SCALE GENOMIC DNA]</scope>
    <source>
        <strain evidence="3 4">CBS 661.87</strain>
    </source>
</reference>
<evidence type="ECO:0008006" key="5">
    <source>
        <dbReference type="Google" id="ProtNLM"/>
    </source>
</evidence>
<dbReference type="OrthoDB" id="6730379at2759"/>
<dbReference type="InterPro" id="IPR000683">
    <property type="entry name" value="Gfo/Idh/MocA-like_OxRdtase_N"/>
</dbReference>
<dbReference type="AlphaFoldDB" id="A0A8H5M004"/>
<dbReference type="InterPro" id="IPR036291">
    <property type="entry name" value="NAD(P)-bd_dom_sf"/>
</dbReference>
<dbReference type="Gene3D" id="3.40.50.720">
    <property type="entry name" value="NAD(P)-binding Rossmann-like Domain"/>
    <property type="match status" value="1"/>
</dbReference>
<feature type="domain" description="Gfo/Idh/MocA-like oxidoreductase C-terminal" evidence="2">
    <location>
        <begin position="184"/>
        <end position="254"/>
    </location>
</feature>
<dbReference type="PANTHER" id="PTHR43377:SF2">
    <property type="entry name" value="BINDING ROSSMANN FOLD OXIDOREDUCTASE, PUTATIVE (AFU_ORTHOLOGUE AFUA_4G00560)-RELATED"/>
    <property type="match status" value="1"/>
</dbReference>